<dbReference type="AlphaFoldDB" id="A0A931I099"/>
<name>A0A931I099_9HYPH</name>
<organism evidence="1 2">
    <name type="scientific">Methylobrevis albus</name>
    <dbReference type="NCBI Taxonomy" id="2793297"/>
    <lineage>
        <taxon>Bacteria</taxon>
        <taxon>Pseudomonadati</taxon>
        <taxon>Pseudomonadota</taxon>
        <taxon>Alphaproteobacteria</taxon>
        <taxon>Hyphomicrobiales</taxon>
        <taxon>Pleomorphomonadaceae</taxon>
        <taxon>Methylobrevis</taxon>
    </lineage>
</organism>
<accession>A0A931I099</accession>
<protein>
    <submittedName>
        <fullName evidence="1">Uncharacterized protein</fullName>
    </submittedName>
</protein>
<gene>
    <name evidence="1" type="ORF">I5731_02120</name>
</gene>
<comment type="caution">
    <text evidence="1">The sequence shown here is derived from an EMBL/GenBank/DDBJ whole genome shotgun (WGS) entry which is preliminary data.</text>
</comment>
<proteinExistence type="predicted"/>
<dbReference type="Proteomes" id="UP000631694">
    <property type="component" value="Unassembled WGS sequence"/>
</dbReference>
<sequence>MNRKGEAVATAGAGHGDEQERAWLVEAARLLRLLLAAAEHAPDGVLTLAKDSPILSLARRAVGATADDIESTRTAMMALRDLVWRVDSARGLLEQRLDAAERAELGQLLATDDIHRFLDRERRPAFAAS</sequence>
<keyword evidence="2" id="KW-1185">Reference proteome</keyword>
<reference evidence="1" key="1">
    <citation type="submission" date="2020-12" db="EMBL/GenBank/DDBJ databases">
        <title>Methylobrevis albus sp. nov., isolated from fresh water lack sediment.</title>
        <authorList>
            <person name="Zou Q."/>
        </authorList>
    </citation>
    <scope>NUCLEOTIDE SEQUENCE</scope>
    <source>
        <strain evidence="1">L22</strain>
    </source>
</reference>
<evidence type="ECO:0000313" key="1">
    <source>
        <dbReference type="EMBL" id="MBH0236608.1"/>
    </source>
</evidence>
<dbReference type="RefSeq" id="WP_197309705.1">
    <property type="nucleotide sequence ID" value="NZ_JADZLT010000039.1"/>
</dbReference>
<evidence type="ECO:0000313" key="2">
    <source>
        <dbReference type="Proteomes" id="UP000631694"/>
    </source>
</evidence>
<dbReference type="EMBL" id="JADZLT010000039">
    <property type="protein sequence ID" value="MBH0236608.1"/>
    <property type="molecule type" value="Genomic_DNA"/>
</dbReference>